<evidence type="ECO:0000313" key="3">
    <source>
        <dbReference type="Proteomes" id="UP001333102"/>
    </source>
</evidence>
<evidence type="ECO:0000313" key="2">
    <source>
        <dbReference type="EMBL" id="WRP15514.1"/>
    </source>
</evidence>
<sequence>MPLGKQEKEELRSVVASELQDVLRQELAQWWTESVMALSASRRPPGGHEEAAPPRKAGESGGQDVGYLLQMVESLARAHRALADEMRQTMSRLQRIISELESLVERIG</sequence>
<name>A0ABZ1BRZ0_9FIRM</name>
<feature type="region of interest" description="Disordered" evidence="1">
    <location>
        <begin position="40"/>
        <end position="62"/>
    </location>
</feature>
<gene>
    <name evidence="2" type="ORF">VLY81_04945</name>
</gene>
<evidence type="ECO:0000256" key="1">
    <source>
        <dbReference type="SAM" id="MobiDB-lite"/>
    </source>
</evidence>
<dbReference type="Proteomes" id="UP001333102">
    <property type="component" value="Chromosome"/>
</dbReference>
<proteinExistence type="predicted"/>
<dbReference type="RefSeq" id="WP_324669920.1">
    <property type="nucleotide sequence ID" value="NZ_CP141614.1"/>
</dbReference>
<keyword evidence="3" id="KW-1185">Reference proteome</keyword>
<reference evidence="3" key="1">
    <citation type="submission" date="2023-12" db="EMBL/GenBank/DDBJ databases">
        <title>Novel isolates from deep terrestrial aquifers shed light on the physiology and ecology of the class Limnochordia.</title>
        <authorList>
            <person name="Karnachuk O.V."/>
            <person name="Lukina A.P."/>
            <person name="Avakyan M.R."/>
            <person name="Kadnikov V."/>
            <person name="Begmatov S."/>
            <person name="Beletsky A.V."/>
            <person name="Mardanov A.V."/>
            <person name="Ravin N.V."/>
        </authorList>
    </citation>
    <scope>NUCLEOTIDE SEQUENCE [LARGE SCALE GENOMIC DNA]</scope>
    <source>
        <strain evidence="3">LN</strain>
    </source>
</reference>
<feature type="compositionally biased region" description="Basic and acidic residues" evidence="1">
    <location>
        <begin position="46"/>
        <end position="58"/>
    </location>
</feature>
<accession>A0ABZ1BRZ0</accession>
<dbReference type="EMBL" id="CP141614">
    <property type="protein sequence ID" value="WRP15514.1"/>
    <property type="molecule type" value="Genomic_DNA"/>
</dbReference>
<protein>
    <submittedName>
        <fullName evidence="2">Uncharacterized protein</fullName>
    </submittedName>
</protein>
<organism evidence="2 3">
    <name type="scientific">Geochorda subterranea</name>
    <dbReference type="NCBI Taxonomy" id="3109564"/>
    <lineage>
        <taxon>Bacteria</taxon>
        <taxon>Bacillati</taxon>
        <taxon>Bacillota</taxon>
        <taxon>Limnochordia</taxon>
        <taxon>Limnochordales</taxon>
        <taxon>Geochordaceae</taxon>
        <taxon>Geochorda</taxon>
    </lineage>
</organism>